<feature type="transmembrane region" description="Helical" evidence="8">
    <location>
        <begin position="163"/>
        <end position="181"/>
    </location>
</feature>
<keyword evidence="6 8" id="KW-1133">Transmembrane helix</keyword>
<dbReference type="PANTHER" id="PTHR43057">
    <property type="entry name" value="ARSENITE EFFLUX TRANSPORTER"/>
    <property type="match status" value="1"/>
</dbReference>
<dbReference type="InterPro" id="IPR004706">
    <property type="entry name" value="Arsenical-R_Acr3"/>
</dbReference>
<dbReference type="Proteomes" id="UP001366166">
    <property type="component" value="Chromosome"/>
</dbReference>
<evidence type="ECO:0000256" key="8">
    <source>
        <dbReference type="SAM" id="Phobius"/>
    </source>
</evidence>
<dbReference type="GO" id="GO:0005886">
    <property type="term" value="C:plasma membrane"/>
    <property type="evidence" value="ECO:0007669"/>
    <property type="project" value="UniProtKB-SubCell"/>
</dbReference>
<keyword evidence="3" id="KW-0813">Transport</keyword>
<feature type="transmembrane region" description="Helical" evidence="8">
    <location>
        <begin position="99"/>
        <end position="119"/>
    </location>
</feature>
<evidence type="ECO:0000313" key="10">
    <source>
        <dbReference type="Proteomes" id="UP001366166"/>
    </source>
</evidence>
<feature type="transmembrane region" description="Helical" evidence="8">
    <location>
        <begin position="69"/>
        <end position="93"/>
    </location>
</feature>
<comment type="similarity">
    <text evidence="2">Belongs to the arsenical resistance-3 (ACR3) (TC 2.A.59) family.</text>
</comment>
<accession>A0AAU9ERW9</accession>
<keyword evidence="4" id="KW-1003">Cell membrane</keyword>
<gene>
    <name evidence="9" type="ORF">FAK_29600</name>
</gene>
<evidence type="ECO:0000313" key="9">
    <source>
        <dbReference type="EMBL" id="BEQ15894.1"/>
    </source>
</evidence>
<organism evidence="9 10">
    <name type="scientific">Desulfoferula mesophila</name>
    <dbReference type="NCBI Taxonomy" id="3058419"/>
    <lineage>
        <taxon>Bacteria</taxon>
        <taxon>Pseudomonadati</taxon>
        <taxon>Thermodesulfobacteriota</taxon>
        <taxon>Desulfarculia</taxon>
        <taxon>Desulfarculales</taxon>
        <taxon>Desulfarculaceae</taxon>
        <taxon>Desulfoferula</taxon>
    </lineage>
</organism>
<dbReference type="GO" id="GO:0015104">
    <property type="term" value="F:antimonite transmembrane transporter activity"/>
    <property type="evidence" value="ECO:0007669"/>
    <property type="project" value="TreeGrafter"/>
</dbReference>
<evidence type="ECO:0000256" key="1">
    <source>
        <dbReference type="ARBA" id="ARBA00004651"/>
    </source>
</evidence>
<dbReference type="GO" id="GO:0015105">
    <property type="term" value="F:arsenite transmembrane transporter activity"/>
    <property type="evidence" value="ECO:0007669"/>
    <property type="project" value="TreeGrafter"/>
</dbReference>
<dbReference type="EMBL" id="AP028679">
    <property type="protein sequence ID" value="BEQ15894.1"/>
    <property type="molecule type" value="Genomic_DNA"/>
</dbReference>
<dbReference type="InterPro" id="IPR002657">
    <property type="entry name" value="BilAc:Na_symport/Acr3"/>
</dbReference>
<feature type="transmembrane region" description="Helical" evidence="8">
    <location>
        <begin position="131"/>
        <end position="151"/>
    </location>
</feature>
<dbReference type="InterPro" id="IPR038770">
    <property type="entry name" value="Na+/solute_symporter_sf"/>
</dbReference>
<evidence type="ECO:0000256" key="3">
    <source>
        <dbReference type="ARBA" id="ARBA00022448"/>
    </source>
</evidence>
<dbReference type="PANTHER" id="PTHR43057:SF1">
    <property type="entry name" value="ARSENICAL-RESISTANCE PROTEIN 3"/>
    <property type="match status" value="1"/>
</dbReference>
<name>A0AAU9ERW9_9BACT</name>
<keyword evidence="7 8" id="KW-0472">Membrane</keyword>
<reference evidence="10" key="1">
    <citation type="journal article" date="2023" name="Arch. Microbiol.">
        <title>Desulfoferula mesophilus gen. nov. sp. nov., a mesophilic sulfate-reducing bacterium isolated from a brackish lake sediment.</title>
        <authorList>
            <person name="Watanabe T."/>
            <person name="Yabe T."/>
            <person name="Tsuji J.M."/>
            <person name="Fukui M."/>
        </authorList>
    </citation>
    <scope>NUCLEOTIDE SEQUENCE [LARGE SCALE GENOMIC DNA]</scope>
    <source>
        <strain evidence="10">12FAK</strain>
    </source>
</reference>
<evidence type="ECO:0000256" key="6">
    <source>
        <dbReference type="ARBA" id="ARBA00022989"/>
    </source>
</evidence>
<dbReference type="KEGG" id="dmp:FAK_29600"/>
<dbReference type="Pfam" id="PF01758">
    <property type="entry name" value="SBF"/>
    <property type="match status" value="1"/>
</dbReference>
<protein>
    <submittedName>
        <fullName evidence="9">Arsenite transporter</fullName>
    </submittedName>
</protein>
<feature type="transmembrane region" description="Helical" evidence="8">
    <location>
        <begin position="229"/>
        <end position="254"/>
    </location>
</feature>
<feature type="transmembrane region" description="Helical" evidence="8">
    <location>
        <begin position="39"/>
        <end position="57"/>
    </location>
</feature>
<proteinExistence type="inferred from homology"/>
<dbReference type="Gene3D" id="1.20.1530.20">
    <property type="match status" value="1"/>
</dbReference>
<dbReference type="RefSeq" id="WP_338600966.1">
    <property type="nucleotide sequence ID" value="NZ_AP028679.1"/>
</dbReference>
<evidence type="ECO:0000256" key="7">
    <source>
        <dbReference type="ARBA" id="ARBA00023136"/>
    </source>
</evidence>
<feature type="transmembrane region" description="Helical" evidence="8">
    <location>
        <begin position="12"/>
        <end position="33"/>
    </location>
</feature>
<feature type="transmembrane region" description="Helical" evidence="8">
    <location>
        <begin position="201"/>
        <end position="223"/>
    </location>
</feature>
<evidence type="ECO:0000256" key="5">
    <source>
        <dbReference type="ARBA" id="ARBA00022692"/>
    </source>
</evidence>
<keyword evidence="5 8" id="KW-0812">Transmembrane</keyword>
<evidence type="ECO:0000256" key="2">
    <source>
        <dbReference type="ARBA" id="ARBA00010110"/>
    </source>
</evidence>
<sequence>MQTFAHIMTKYLPLWVGLDIILAITVGYLFPAVSVLEHLVPLLLFLMLYPMMVTLRIEEVGNALKHPKLLATAMVLNFAVTPLLGWLWGHIFFSGTNSYLTAGFILKTLIPGSGMVAAWTGYARGKVGSALVIVAVSLLLSLVMVPFWMWVLAGAYVTIEPLVIFRAMGLIVVAPLVAGVLTRRYAVRRWGQAKFQERAKVFPVISTCAMMPMLFIIVSFQAVMIVENLYWMLLVIVAIGTMYPLLYMAAIAFAKIGGVDYGDAVAMGYSVTAKAHAITIGVAATVFAGTPAVLPAAVAPVIQVPLMLAMLKTSGRVERYLSPRAVPEQAA</sequence>
<comment type="subcellular location">
    <subcellularLocation>
        <location evidence="1">Cell membrane</location>
        <topology evidence="1">Multi-pass membrane protein</topology>
    </subcellularLocation>
</comment>
<dbReference type="AlphaFoldDB" id="A0AAU9ERW9"/>
<dbReference type="GO" id="GO:0015297">
    <property type="term" value="F:antiporter activity"/>
    <property type="evidence" value="ECO:0007669"/>
    <property type="project" value="InterPro"/>
</dbReference>
<evidence type="ECO:0000256" key="4">
    <source>
        <dbReference type="ARBA" id="ARBA00022475"/>
    </source>
</evidence>
<keyword evidence="10" id="KW-1185">Reference proteome</keyword>